<name>A0A1D6L5T0_MAIZE</name>
<gene>
    <name evidence="1" type="ORF">ZEAMMB73_Zm00001d034157</name>
</gene>
<protein>
    <submittedName>
        <fullName evidence="1">Uncharacterized protein</fullName>
    </submittedName>
</protein>
<sequence length="170" mass="18936">MVSFVATNGEPTTTATSKLVWWNLVEQMTMTPTSCTSAATLPTRTRAPPSRALYKSGSIIVLGKTDFLRPDMDPITRWTATKKSGLISYKKLLFHGLDLWTALSLPQPLGRAALWPPHRTIHQHLQLSSSSKRWSFPWSGSKMLGKHHLQQLAATPPPPHHGSYKNTLSR</sequence>
<evidence type="ECO:0000313" key="1">
    <source>
        <dbReference type="EMBL" id="ONM09674.1"/>
    </source>
</evidence>
<dbReference type="AlphaFoldDB" id="A0A1D6L5T0"/>
<organism evidence="1">
    <name type="scientific">Zea mays</name>
    <name type="common">Maize</name>
    <dbReference type="NCBI Taxonomy" id="4577"/>
    <lineage>
        <taxon>Eukaryota</taxon>
        <taxon>Viridiplantae</taxon>
        <taxon>Streptophyta</taxon>
        <taxon>Embryophyta</taxon>
        <taxon>Tracheophyta</taxon>
        <taxon>Spermatophyta</taxon>
        <taxon>Magnoliopsida</taxon>
        <taxon>Liliopsida</taxon>
        <taxon>Poales</taxon>
        <taxon>Poaceae</taxon>
        <taxon>PACMAD clade</taxon>
        <taxon>Panicoideae</taxon>
        <taxon>Andropogonodae</taxon>
        <taxon>Andropogoneae</taxon>
        <taxon>Tripsacinae</taxon>
        <taxon>Zea</taxon>
    </lineage>
</organism>
<accession>A0A1D6L5T0</accession>
<proteinExistence type="predicted"/>
<reference evidence="1" key="1">
    <citation type="submission" date="2015-12" db="EMBL/GenBank/DDBJ databases">
        <title>Update maize B73 reference genome by single molecule sequencing technologies.</title>
        <authorList>
            <consortium name="Maize Genome Sequencing Project"/>
            <person name="Ware D."/>
        </authorList>
    </citation>
    <scope>NUCLEOTIDE SEQUENCE [LARGE SCALE GENOMIC DNA]</scope>
    <source>
        <tissue evidence="1">Seedling</tissue>
    </source>
</reference>
<dbReference type="ExpressionAtlas" id="A0A1D6L5T0">
    <property type="expression patterns" value="baseline and differential"/>
</dbReference>
<dbReference type="EMBL" id="CM007647">
    <property type="protein sequence ID" value="ONM09674.1"/>
    <property type="molecule type" value="Genomic_DNA"/>
</dbReference>